<evidence type="ECO:0008006" key="4">
    <source>
        <dbReference type="Google" id="ProtNLM"/>
    </source>
</evidence>
<gene>
    <name evidence="2" type="ORF">AXF14_06125</name>
</gene>
<dbReference type="RefSeq" id="WP_067941704.1">
    <property type="nucleotide sequence ID" value="NZ_CP014228.1"/>
</dbReference>
<name>A0A0X8JE95_ACTRD</name>
<reference evidence="3" key="1">
    <citation type="submission" date="2016-02" db="EMBL/GenBank/DDBJ databases">
        <authorList>
            <person name="Holder M.E."/>
            <person name="Ajami N.J."/>
            <person name="Petrosino J.F."/>
        </authorList>
    </citation>
    <scope>NUCLEOTIDE SEQUENCE [LARGE SCALE GENOMIC DNA]</scope>
    <source>
        <strain evidence="3">CCUG 36733</strain>
    </source>
</reference>
<sequence length="189" mass="20103">MTATWFAVIVVLLLVAGYFYGVGVRGRHLVAAGASIDEAWRGVEASLVGHHQAAESLVRAVDERGLVTSSQREAVESAVADAARTGTPSDRARRESRLNDSVTALSAVLDASCQSQGGDAEVKAAQAAYEQAWDDVDTAGARYNYLVPGYNRLTHGIFNTAHTRRTGRRPVENFFPGAMGEIGANAAKL</sequence>
<dbReference type="Gene3D" id="1.20.1440.20">
    <property type="entry name" value="LemA-like domain"/>
    <property type="match status" value="1"/>
</dbReference>
<keyword evidence="3" id="KW-1185">Reference proteome</keyword>
<dbReference type="STRING" id="111015.AXF14_06125"/>
<feature type="region of interest" description="Disordered" evidence="1">
    <location>
        <begin position="77"/>
        <end position="96"/>
    </location>
</feature>
<dbReference type="OrthoDB" id="9991598at2"/>
<organism evidence="2 3">
    <name type="scientific">Actinomyces radicidentis</name>
    <dbReference type="NCBI Taxonomy" id="111015"/>
    <lineage>
        <taxon>Bacteria</taxon>
        <taxon>Bacillati</taxon>
        <taxon>Actinomycetota</taxon>
        <taxon>Actinomycetes</taxon>
        <taxon>Actinomycetales</taxon>
        <taxon>Actinomycetaceae</taxon>
        <taxon>Actinomyces</taxon>
    </lineage>
</organism>
<dbReference type="EMBL" id="CP014228">
    <property type="protein sequence ID" value="AMD87240.1"/>
    <property type="molecule type" value="Genomic_DNA"/>
</dbReference>
<accession>A0A0X8JE95</accession>
<protein>
    <recommendedName>
        <fullName evidence="4">LemA family protein</fullName>
    </recommendedName>
</protein>
<dbReference type="Proteomes" id="UP000065220">
    <property type="component" value="Chromosome"/>
</dbReference>
<evidence type="ECO:0000256" key="1">
    <source>
        <dbReference type="SAM" id="MobiDB-lite"/>
    </source>
</evidence>
<dbReference type="SUPFAM" id="SSF140478">
    <property type="entry name" value="LemA-like"/>
    <property type="match status" value="1"/>
</dbReference>
<dbReference type="KEGG" id="ard:AXF14_06125"/>
<proteinExistence type="predicted"/>
<evidence type="ECO:0000313" key="3">
    <source>
        <dbReference type="Proteomes" id="UP000065220"/>
    </source>
</evidence>
<dbReference type="AlphaFoldDB" id="A0A0X8JE95"/>
<evidence type="ECO:0000313" key="2">
    <source>
        <dbReference type="EMBL" id="AMD87240.1"/>
    </source>
</evidence>
<dbReference type="InterPro" id="IPR023353">
    <property type="entry name" value="LemA-like_dom_sf"/>
</dbReference>